<keyword evidence="3" id="KW-1185">Reference proteome</keyword>
<dbReference type="InterPro" id="IPR028265">
    <property type="entry name" value="TTDN1/SICKLE"/>
</dbReference>
<evidence type="ECO:0000313" key="2">
    <source>
        <dbReference type="EMBL" id="VVC37495.1"/>
    </source>
</evidence>
<name>A0A5E4N4K0_9HEMI</name>
<protein>
    <submittedName>
        <fullName evidence="2">M-phase-specific PLK1-interacting protein-like</fullName>
    </submittedName>
</protein>
<evidence type="ECO:0000256" key="1">
    <source>
        <dbReference type="SAM" id="MobiDB-lite"/>
    </source>
</evidence>
<feature type="region of interest" description="Disordered" evidence="1">
    <location>
        <begin position="1"/>
        <end position="54"/>
    </location>
</feature>
<dbReference type="EMBL" id="CABPRJ010001448">
    <property type="protein sequence ID" value="VVC37495.1"/>
    <property type="molecule type" value="Genomic_DNA"/>
</dbReference>
<reference evidence="2 3" key="1">
    <citation type="submission" date="2019-08" db="EMBL/GenBank/DDBJ databases">
        <authorList>
            <person name="Alioto T."/>
            <person name="Alioto T."/>
            <person name="Gomez Garrido J."/>
        </authorList>
    </citation>
    <scope>NUCLEOTIDE SEQUENCE [LARGE SCALE GENOMIC DNA]</scope>
</reference>
<feature type="region of interest" description="Disordered" evidence="1">
    <location>
        <begin position="105"/>
        <end position="168"/>
    </location>
</feature>
<proteinExistence type="predicted"/>
<feature type="compositionally biased region" description="Polar residues" evidence="1">
    <location>
        <begin position="17"/>
        <end position="29"/>
    </location>
</feature>
<dbReference type="Pfam" id="PF15502">
    <property type="entry name" value="MPLKIP"/>
    <property type="match status" value="1"/>
</dbReference>
<organism evidence="2 3">
    <name type="scientific">Cinara cedri</name>
    <dbReference type="NCBI Taxonomy" id="506608"/>
    <lineage>
        <taxon>Eukaryota</taxon>
        <taxon>Metazoa</taxon>
        <taxon>Ecdysozoa</taxon>
        <taxon>Arthropoda</taxon>
        <taxon>Hexapoda</taxon>
        <taxon>Insecta</taxon>
        <taxon>Pterygota</taxon>
        <taxon>Neoptera</taxon>
        <taxon>Paraneoptera</taxon>
        <taxon>Hemiptera</taxon>
        <taxon>Sternorrhyncha</taxon>
        <taxon>Aphidomorpha</taxon>
        <taxon>Aphidoidea</taxon>
        <taxon>Aphididae</taxon>
        <taxon>Lachninae</taxon>
        <taxon>Cinara</taxon>
    </lineage>
</organism>
<evidence type="ECO:0000313" key="3">
    <source>
        <dbReference type="Proteomes" id="UP000325440"/>
    </source>
</evidence>
<dbReference type="Proteomes" id="UP000325440">
    <property type="component" value="Unassembled WGS sequence"/>
</dbReference>
<dbReference type="OrthoDB" id="6616331at2759"/>
<feature type="compositionally biased region" description="Polar residues" evidence="1">
    <location>
        <begin position="109"/>
        <end position="133"/>
    </location>
</feature>
<gene>
    <name evidence="2" type="ORF">CINCED_3A023455</name>
</gene>
<feature type="compositionally biased region" description="Low complexity" evidence="1">
    <location>
        <begin position="30"/>
        <end position="43"/>
    </location>
</feature>
<dbReference type="AlphaFoldDB" id="A0A5E4N4K0"/>
<accession>A0A5E4N4K0</accession>
<feature type="compositionally biased region" description="Low complexity" evidence="1">
    <location>
        <begin position="150"/>
        <end position="160"/>
    </location>
</feature>
<sequence length="187" mass="21087">MSSKYKSPLFKPRIIPASSTPVNTSQNLESPSQLKSSSYKSPLIKSRNTSATTSTPVNIQKNLDRLFQQDSTSSTDNLLNTLVVYDTTPQHNFVGQKKLYARSKGSPYQWKSHNTNNSCSSDLNSSGTQQEASGSHEFSPDFNKFKKQNHYNNPNLNNKNNGEHFFHPSMLEDPWAQLLNNQTKKTE</sequence>